<dbReference type="PANTHER" id="PTHR46754">
    <property type="entry name" value="MKI67 FHA DOMAIN-INTERACTING NUCLEOLAR PHOSPHOPROTEIN"/>
    <property type="match status" value="1"/>
</dbReference>
<feature type="compositionally biased region" description="Basic residues" evidence="5">
    <location>
        <begin position="386"/>
        <end position="397"/>
    </location>
</feature>
<dbReference type="GO" id="GO:0005730">
    <property type="term" value="C:nucleolus"/>
    <property type="evidence" value="ECO:0007669"/>
    <property type="project" value="UniProtKB-SubCell"/>
</dbReference>
<protein>
    <submittedName>
        <fullName evidence="7">Putative ribosomal bioproteinsis protein gar2</fullName>
    </submittedName>
</protein>
<comment type="subcellular location">
    <subcellularLocation>
        <location evidence="1">Nucleus</location>
        <location evidence="1">Nucleolus</location>
    </subcellularLocation>
</comment>
<feature type="compositionally biased region" description="Basic residues" evidence="5">
    <location>
        <begin position="1"/>
        <end position="18"/>
    </location>
</feature>
<accession>U5EIF0</accession>
<dbReference type="EMBL" id="GANO01002672">
    <property type="protein sequence ID" value="JAB57199.1"/>
    <property type="molecule type" value="mRNA"/>
</dbReference>
<dbReference type="GO" id="GO:0003723">
    <property type="term" value="F:RNA binding"/>
    <property type="evidence" value="ECO:0007669"/>
    <property type="project" value="UniProtKB-UniRule"/>
</dbReference>
<dbReference type="SUPFAM" id="SSF54928">
    <property type="entry name" value="RNA-binding domain, RBD"/>
    <property type="match status" value="1"/>
</dbReference>
<feature type="compositionally biased region" description="Basic residues" evidence="5">
    <location>
        <begin position="229"/>
        <end position="240"/>
    </location>
</feature>
<organism evidence="7">
    <name type="scientific">Corethrella appendiculata</name>
    <dbReference type="NCBI Taxonomy" id="1370023"/>
    <lineage>
        <taxon>Eukaryota</taxon>
        <taxon>Metazoa</taxon>
        <taxon>Ecdysozoa</taxon>
        <taxon>Arthropoda</taxon>
        <taxon>Hexapoda</taxon>
        <taxon>Insecta</taxon>
        <taxon>Pterygota</taxon>
        <taxon>Neoptera</taxon>
        <taxon>Endopterygota</taxon>
        <taxon>Diptera</taxon>
        <taxon>Nematocera</taxon>
        <taxon>Culicoidea</taxon>
        <taxon>Chaoboridae</taxon>
        <taxon>Corethrella</taxon>
    </lineage>
</organism>
<feature type="domain" description="RRM" evidence="6">
    <location>
        <begin position="49"/>
        <end position="127"/>
    </location>
</feature>
<sequence>KMPAVAKKHRSKKKHPTSKVKTPILLSKQSKKFQKNQQNNEIIKIDTKGLIFIKHLPHGFHEKQLRAYFEQFGHVTRVYLARSKKTARSRGYGYVEFKYREVAAIAAETMNNYLMFGRIVKTDLLPVGARAIPKNYRLMYDDNGNETTRYRIWKQKLLKRLNNNVSEDKLIKRNVQRLKKLEKLKKQFEELGIDYNLNEVTPDYAPEELELTDEMKKKIAKEKLERQSRQKKFAKKHEKKGKVDESKDSLLDGLDSFISTDGEAKEDEESEDEDESFENIKSTDWDAQVESDNEDESTKEKNVKQAVEKATKTKRKLNEEGAQVEPKNSKKVKVEKKGKKNSNEIVSQTVPKKNLKTKENNSEKSSKKVEKPVKSNKKNVSDVNVKAKKKADKKQKKQVAEPPRKSSKIVDKKDTKEKKIKKGGIEKRSKKSTQEAPKIKIGITNPNILKNVLNSDSVKVIKKKEMKKKIKK</sequence>
<proteinExistence type="evidence at transcript level"/>
<dbReference type="InterPro" id="IPR035979">
    <property type="entry name" value="RBD_domain_sf"/>
</dbReference>
<evidence type="ECO:0000256" key="5">
    <source>
        <dbReference type="SAM" id="MobiDB-lite"/>
    </source>
</evidence>
<dbReference type="CDD" id="cd12307">
    <property type="entry name" value="RRM_NIFK_like"/>
    <property type="match status" value="1"/>
</dbReference>
<dbReference type="Gene3D" id="3.30.70.330">
    <property type="match status" value="1"/>
</dbReference>
<feature type="compositionally biased region" description="Basic and acidic residues" evidence="5">
    <location>
        <begin position="398"/>
        <end position="427"/>
    </location>
</feature>
<evidence type="ECO:0000313" key="7">
    <source>
        <dbReference type="EMBL" id="JAB57199.1"/>
    </source>
</evidence>
<dbReference type="InterPro" id="IPR012677">
    <property type="entry name" value="Nucleotide-bd_a/b_plait_sf"/>
</dbReference>
<feature type="compositionally biased region" description="Basic and acidic residues" evidence="5">
    <location>
        <begin position="241"/>
        <end position="250"/>
    </location>
</feature>
<keyword evidence="2 4" id="KW-0694">RNA-binding</keyword>
<evidence type="ECO:0000256" key="4">
    <source>
        <dbReference type="PROSITE-ProRule" id="PRU00176"/>
    </source>
</evidence>
<evidence type="ECO:0000256" key="1">
    <source>
        <dbReference type="ARBA" id="ARBA00004604"/>
    </source>
</evidence>
<evidence type="ECO:0000259" key="6">
    <source>
        <dbReference type="PROSITE" id="PS50102"/>
    </source>
</evidence>
<evidence type="ECO:0000256" key="2">
    <source>
        <dbReference type="ARBA" id="ARBA00022884"/>
    </source>
</evidence>
<feature type="compositionally biased region" description="Basic and acidic residues" evidence="5">
    <location>
        <begin position="296"/>
        <end position="319"/>
    </location>
</feature>
<feature type="compositionally biased region" description="Acidic residues" evidence="5">
    <location>
        <begin position="264"/>
        <end position="277"/>
    </location>
</feature>
<reference evidence="7" key="1">
    <citation type="journal article" date="2014" name="Insect Biochem. Mol. Biol.">
        <title>An insight into the sialome of the frog biting fly, Corethrella appendiculata.</title>
        <authorList>
            <person name="Ribeiro J.M.C."/>
            <person name="Chagas A.C."/>
            <person name="Pham V.M."/>
            <person name="Lounibos L.P."/>
            <person name="Calvo E."/>
        </authorList>
    </citation>
    <scope>NUCLEOTIDE SEQUENCE</scope>
    <source>
        <tissue evidence="7">Salivary glands</tissue>
    </source>
</reference>
<keyword evidence="3" id="KW-0539">Nucleus</keyword>
<feature type="region of interest" description="Disordered" evidence="5">
    <location>
        <begin position="1"/>
        <end position="20"/>
    </location>
</feature>
<dbReference type="Pfam" id="PF00076">
    <property type="entry name" value="RRM_1"/>
    <property type="match status" value="1"/>
</dbReference>
<dbReference type="PROSITE" id="PS50102">
    <property type="entry name" value="RRM"/>
    <property type="match status" value="1"/>
</dbReference>
<feature type="non-terminal residue" evidence="7">
    <location>
        <position position="1"/>
    </location>
</feature>
<dbReference type="SMART" id="SM00360">
    <property type="entry name" value="RRM"/>
    <property type="match status" value="1"/>
</dbReference>
<feature type="compositionally biased region" description="Basic residues" evidence="5">
    <location>
        <begin position="329"/>
        <end position="340"/>
    </location>
</feature>
<feature type="compositionally biased region" description="Basic and acidic residues" evidence="5">
    <location>
        <begin position="356"/>
        <end position="373"/>
    </location>
</feature>
<dbReference type="InterPro" id="IPR000504">
    <property type="entry name" value="RRM_dom"/>
</dbReference>
<name>U5EIF0_9DIPT</name>
<evidence type="ECO:0000256" key="3">
    <source>
        <dbReference type="ARBA" id="ARBA00023242"/>
    </source>
</evidence>
<feature type="region of interest" description="Disordered" evidence="5">
    <location>
        <begin position="223"/>
        <end position="438"/>
    </location>
</feature>
<dbReference type="AlphaFoldDB" id="U5EIF0"/>